<reference evidence="4 6" key="1">
    <citation type="submission" date="2008-03" db="EMBL/GenBank/DDBJ databases">
        <title>Annotation of Ixodes scapularis.</title>
        <authorList>
            <consortium name="Ixodes scapularis Genome Project Consortium"/>
            <person name="Caler E."/>
            <person name="Hannick L.I."/>
            <person name="Bidwell S."/>
            <person name="Joardar V."/>
            <person name="Thiagarajan M."/>
            <person name="Amedeo P."/>
            <person name="Galinsky K.J."/>
            <person name="Schobel S."/>
            <person name="Inman J."/>
            <person name="Hostetler J."/>
            <person name="Miller J."/>
            <person name="Hammond M."/>
            <person name="Megy K."/>
            <person name="Lawson D."/>
            <person name="Kodira C."/>
            <person name="Sutton G."/>
            <person name="Meyer J."/>
            <person name="Hill C.A."/>
            <person name="Birren B."/>
            <person name="Nene V."/>
            <person name="Collins F."/>
            <person name="Alarcon-Chaidez F."/>
            <person name="Wikel S."/>
            <person name="Strausberg R."/>
        </authorList>
    </citation>
    <scope>NUCLEOTIDE SEQUENCE [LARGE SCALE GENOMIC DNA]</scope>
    <source>
        <strain evidence="6">Wikel</strain>
        <strain evidence="4">Wikel colony</strain>
    </source>
</reference>
<dbReference type="InterPro" id="IPR013783">
    <property type="entry name" value="Ig-like_fold"/>
</dbReference>
<dbReference type="OrthoDB" id="10001713at2759"/>
<feature type="domain" description="Fibronectin type-III" evidence="3">
    <location>
        <begin position="87"/>
        <end position="194"/>
    </location>
</feature>
<evidence type="ECO:0000259" key="3">
    <source>
        <dbReference type="PROSITE" id="PS50853"/>
    </source>
</evidence>
<dbReference type="GO" id="GO:0098632">
    <property type="term" value="F:cell-cell adhesion mediator activity"/>
    <property type="evidence" value="ECO:0000318"/>
    <property type="project" value="GO_Central"/>
</dbReference>
<reference evidence="5" key="2">
    <citation type="submission" date="2020-05" db="UniProtKB">
        <authorList>
            <consortium name="EnsemblMetazoa"/>
        </authorList>
    </citation>
    <scope>IDENTIFICATION</scope>
    <source>
        <strain evidence="5">wikel</strain>
    </source>
</reference>
<feature type="non-terminal residue" evidence="4">
    <location>
        <position position="1"/>
    </location>
</feature>
<dbReference type="EMBL" id="DS880792">
    <property type="protein sequence ID" value="EEC15031.1"/>
    <property type="molecule type" value="Genomic_DNA"/>
</dbReference>
<dbReference type="VEuPathDB" id="VectorBase:ISCI011695"/>
<protein>
    <submittedName>
        <fullName evidence="4 5">Cell adhesion molecule, putative</fullName>
    </submittedName>
</protein>
<dbReference type="SUPFAM" id="SSF48726">
    <property type="entry name" value="Immunoglobulin"/>
    <property type="match status" value="1"/>
</dbReference>
<organism>
    <name type="scientific">Ixodes scapularis</name>
    <name type="common">Black-legged tick</name>
    <name type="synonym">Deer tick</name>
    <dbReference type="NCBI Taxonomy" id="6945"/>
    <lineage>
        <taxon>Eukaryota</taxon>
        <taxon>Metazoa</taxon>
        <taxon>Ecdysozoa</taxon>
        <taxon>Arthropoda</taxon>
        <taxon>Chelicerata</taxon>
        <taxon>Arachnida</taxon>
        <taxon>Acari</taxon>
        <taxon>Parasitiformes</taxon>
        <taxon>Ixodida</taxon>
        <taxon>Ixodoidea</taxon>
        <taxon>Ixodidae</taxon>
        <taxon>Ixodinae</taxon>
        <taxon>Ixodes</taxon>
    </lineage>
</organism>
<dbReference type="EnsemblMetazoa" id="ISCW011695-RA">
    <property type="protein sequence ID" value="ISCW011695-PA"/>
    <property type="gene ID" value="ISCW011695"/>
</dbReference>
<keyword evidence="6" id="KW-1185">Reference proteome</keyword>
<name>B7Q859_IXOSC</name>
<dbReference type="GO" id="GO:0070593">
    <property type="term" value="P:dendrite self-avoidance"/>
    <property type="evidence" value="ECO:0000318"/>
    <property type="project" value="GO_Central"/>
</dbReference>
<evidence type="ECO:0000256" key="2">
    <source>
        <dbReference type="ARBA" id="ARBA00023157"/>
    </source>
</evidence>
<dbReference type="InterPro" id="IPR003961">
    <property type="entry name" value="FN3_dom"/>
</dbReference>
<dbReference type="VEuPathDB" id="VectorBase:ISCP_030581"/>
<dbReference type="CDD" id="cd00063">
    <property type="entry name" value="FN3"/>
    <property type="match status" value="3"/>
</dbReference>
<dbReference type="VEuPathDB" id="VectorBase:ISCW011695"/>
<accession>B7Q859</accession>
<evidence type="ECO:0000313" key="4">
    <source>
        <dbReference type="EMBL" id="EEC15031.1"/>
    </source>
</evidence>
<keyword evidence="1" id="KW-0677">Repeat</keyword>
<dbReference type="EMBL" id="ABJB010972827">
    <property type="status" value="NOT_ANNOTATED_CDS"/>
    <property type="molecule type" value="Genomic_DNA"/>
</dbReference>
<dbReference type="Pfam" id="PF00041">
    <property type="entry name" value="fn3"/>
    <property type="match status" value="2"/>
</dbReference>
<dbReference type="EMBL" id="ABJB010647387">
    <property type="status" value="NOT_ANNOTATED_CDS"/>
    <property type="molecule type" value="Genomic_DNA"/>
</dbReference>
<dbReference type="Proteomes" id="UP000001555">
    <property type="component" value="Unassembled WGS sequence"/>
</dbReference>
<dbReference type="InterPro" id="IPR036116">
    <property type="entry name" value="FN3_sf"/>
</dbReference>
<gene>
    <name evidence="4" type="ORF">IscW_ISCW011695</name>
</gene>
<dbReference type="GO" id="GO:0005886">
    <property type="term" value="C:plasma membrane"/>
    <property type="evidence" value="ECO:0000318"/>
    <property type="project" value="GO_Central"/>
</dbReference>
<evidence type="ECO:0000256" key="1">
    <source>
        <dbReference type="ARBA" id="ARBA00022737"/>
    </source>
</evidence>
<keyword evidence="2" id="KW-1015">Disulfide bond</keyword>
<evidence type="ECO:0000313" key="5">
    <source>
        <dbReference type="EnsemblMetazoa" id="ISCW011695-PA"/>
    </source>
</evidence>
<dbReference type="InterPro" id="IPR036179">
    <property type="entry name" value="Ig-like_dom_sf"/>
</dbReference>
<dbReference type="EMBL" id="ABJB010068373">
    <property type="status" value="NOT_ANNOTATED_CDS"/>
    <property type="molecule type" value="Genomic_DNA"/>
</dbReference>
<dbReference type="EMBL" id="ABJB010921754">
    <property type="status" value="NOT_ANNOTATED_CDS"/>
    <property type="molecule type" value="Genomic_DNA"/>
</dbReference>
<dbReference type="EMBL" id="ABJB010116340">
    <property type="status" value="NOT_ANNOTATED_CDS"/>
    <property type="molecule type" value="Genomic_DNA"/>
</dbReference>
<feature type="domain" description="Fibronectin type-III" evidence="3">
    <location>
        <begin position="1"/>
        <end position="82"/>
    </location>
</feature>
<dbReference type="PaxDb" id="6945-B7Q859"/>
<dbReference type="SUPFAM" id="SSF49265">
    <property type="entry name" value="Fibronectin type III"/>
    <property type="match status" value="2"/>
</dbReference>
<dbReference type="PANTHER" id="PTHR44170:SF6">
    <property type="entry name" value="CONTACTIN"/>
    <property type="match status" value="1"/>
</dbReference>
<dbReference type="GO" id="GO:0030424">
    <property type="term" value="C:axon"/>
    <property type="evidence" value="ECO:0000318"/>
    <property type="project" value="GO_Central"/>
</dbReference>
<dbReference type="FunFam" id="2.60.40.10:FF:000028">
    <property type="entry name" value="Neuronal cell adhesion molecule"/>
    <property type="match status" value="1"/>
</dbReference>
<dbReference type="HOGENOM" id="CLU_517398_0_0_1"/>
<evidence type="ECO:0000313" key="6">
    <source>
        <dbReference type="Proteomes" id="UP000001555"/>
    </source>
</evidence>
<dbReference type="PROSITE" id="PS50853">
    <property type="entry name" value="FN3"/>
    <property type="match status" value="2"/>
</dbReference>
<sequence>PPLPELRHGHIKGYYVGYKLHNSSELHLYKTVEARDADPEAPGECVLNNLRKHTKYSVLVQAYNAIGAGPRSDEAVVRTAQDVPQVAPPGVQCSSSSPTTIRVSWTKLLEKNLDGVHKGYRVIYRQIRTQHAQYEGFTGEEENSWAERDVNAGSSAAVLSSLEPYSNYSVRVAARTGAGAGAFSDPVHCSTPEAVPQAPEDIKALILAPDAILVSWKPPVRSRGVLLRYTVYSRSHGYREQAPCVFVSGLTTRDFRYIEPRAWPLVRRLLPNTAVVARFARGEDKGLATGNERRKKAQEKSATEPQLLDTADFIIRHLEAAAAIGPGSAAPPAADVGPVRHVAVPSSQFWHETRGLRTGQRYEFWVTASTAAGEGPATRIVTQSPEIRGPGASLQNGWTAHADPGVEDRWRRPRKRRTGCGCCLRAPLRIESAEQPDSANYSCHAHNVYGRDSVHYAVHVHSEFNLRLRVFTWVPGPTKRYENDLRPSETGLGQRAVHFTQQHYPGLAQEELQRRIVHASGQSVVAL</sequence>
<dbReference type="Gene3D" id="2.60.40.10">
    <property type="entry name" value="Immunoglobulins"/>
    <property type="match status" value="4"/>
</dbReference>
<proteinExistence type="predicted"/>
<dbReference type="SMART" id="SM00060">
    <property type="entry name" value="FN3"/>
    <property type="match status" value="3"/>
</dbReference>
<dbReference type="EMBL" id="ABJB010176170">
    <property type="status" value="NOT_ANNOTATED_CDS"/>
    <property type="molecule type" value="Genomic_DNA"/>
</dbReference>
<dbReference type="GO" id="GO:0007156">
    <property type="term" value="P:homophilic cell adhesion via plasma membrane adhesion molecules"/>
    <property type="evidence" value="ECO:0000318"/>
    <property type="project" value="GO_Central"/>
</dbReference>
<dbReference type="EMBL" id="ABJB010251608">
    <property type="status" value="NOT_ANNOTATED_CDS"/>
    <property type="molecule type" value="Genomic_DNA"/>
</dbReference>
<dbReference type="AlphaFoldDB" id="B7Q859"/>
<dbReference type="EMBL" id="ABJB010151026">
    <property type="status" value="NOT_ANNOTATED_CDS"/>
    <property type="molecule type" value="Genomic_DNA"/>
</dbReference>
<dbReference type="GO" id="GO:0007411">
    <property type="term" value="P:axon guidance"/>
    <property type="evidence" value="ECO:0000318"/>
    <property type="project" value="GO_Central"/>
</dbReference>
<dbReference type="PANTHER" id="PTHR44170">
    <property type="entry name" value="PROTEIN SIDEKICK"/>
    <property type="match status" value="1"/>
</dbReference>